<dbReference type="InterPro" id="IPR006169">
    <property type="entry name" value="GTP1_OBG_dom"/>
</dbReference>
<accession>A0A078KRF3</accession>
<proteinExistence type="inferred from homology"/>
<evidence type="ECO:0000256" key="1">
    <source>
        <dbReference type="ARBA" id="ARBA00001946"/>
    </source>
</evidence>
<keyword evidence="4 9" id="KW-0479">Metal-binding</keyword>
<dbReference type="PANTHER" id="PTHR11702">
    <property type="entry name" value="DEVELOPMENTALLY REGULATED GTP-BINDING PROTEIN-RELATED"/>
    <property type="match status" value="1"/>
</dbReference>
<feature type="domain" description="Obg" evidence="12">
    <location>
        <begin position="1"/>
        <end position="157"/>
    </location>
</feature>
<dbReference type="Gene3D" id="3.30.300.350">
    <property type="entry name" value="GTP-binding protein OBG, C-terminal domain"/>
    <property type="match status" value="1"/>
</dbReference>
<dbReference type="Pfam" id="PF09269">
    <property type="entry name" value="DUF1967"/>
    <property type="match status" value="1"/>
</dbReference>
<dbReference type="HAMAP" id="MF_01454">
    <property type="entry name" value="GTPase_Obg"/>
    <property type="match status" value="1"/>
</dbReference>
<dbReference type="AlphaFoldDB" id="A0A078KRF3"/>
<feature type="binding site" evidence="9">
    <location>
        <begin position="211"/>
        <end position="214"/>
    </location>
    <ligand>
        <name>GTP</name>
        <dbReference type="ChEBI" id="CHEBI:37565"/>
    </ligand>
</feature>
<evidence type="ECO:0000313" key="13">
    <source>
        <dbReference type="EMBL" id="CDZ23735.1"/>
    </source>
</evidence>
<evidence type="ECO:0000259" key="12">
    <source>
        <dbReference type="PROSITE" id="PS51883"/>
    </source>
</evidence>
<evidence type="ECO:0000313" key="14">
    <source>
        <dbReference type="Proteomes" id="UP000032431"/>
    </source>
</evidence>
<dbReference type="Pfam" id="PF01926">
    <property type="entry name" value="MMR_HSR1"/>
    <property type="match status" value="1"/>
</dbReference>
<feature type="binding site" evidence="9">
    <location>
        <position position="191"/>
    </location>
    <ligand>
        <name>Mg(2+)</name>
        <dbReference type="ChEBI" id="CHEBI:18420"/>
    </ligand>
</feature>
<dbReference type="GO" id="GO:0003924">
    <property type="term" value="F:GTPase activity"/>
    <property type="evidence" value="ECO:0007669"/>
    <property type="project" value="UniProtKB-UniRule"/>
</dbReference>
<gene>
    <name evidence="9 13" type="primary">obg</name>
    <name evidence="13" type="ORF">CCDG5_0604</name>
</gene>
<dbReference type="PROSITE" id="PS51881">
    <property type="entry name" value="OCT"/>
    <property type="match status" value="1"/>
</dbReference>
<dbReference type="Gene3D" id="2.70.210.12">
    <property type="entry name" value="GTP1/OBG domain"/>
    <property type="match status" value="1"/>
</dbReference>
<dbReference type="KEGG" id="ccel:CCDG5_0604"/>
<dbReference type="Proteomes" id="UP000032431">
    <property type="component" value="Chromosome I"/>
</dbReference>
<dbReference type="FunFam" id="2.70.210.12:FF:000001">
    <property type="entry name" value="GTPase Obg"/>
    <property type="match status" value="1"/>
</dbReference>
<dbReference type="Pfam" id="PF01018">
    <property type="entry name" value="GTP1_OBG"/>
    <property type="match status" value="1"/>
</dbReference>
<dbReference type="PATRIC" id="fig|29343.3.peg.627"/>
<evidence type="ECO:0000256" key="8">
    <source>
        <dbReference type="ARBA" id="ARBA00023134"/>
    </source>
</evidence>
<dbReference type="InterPro" id="IPR006073">
    <property type="entry name" value="GTP-bd"/>
</dbReference>
<dbReference type="PANTHER" id="PTHR11702:SF31">
    <property type="entry name" value="MITOCHONDRIAL RIBOSOME-ASSOCIATED GTPASE 2"/>
    <property type="match status" value="1"/>
</dbReference>
<dbReference type="SUPFAM" id="SSF102741">
    <property type="entry name" value="Obg GTP-binding protein C-terminal domain"/>
    <property type="match status" value="1"/>
</dbReference>
<feature type="binding site" evidence="9">
    <location>
        <begin position="309"/>
        <end position="311"/>
    </location>
    <ligand>
        <name>GTP</name>
        <dbReference type="ChEBI" id="CHEBI:37565"/>
    </ligand>
</feature>
<dbReference type="GO" id="GO:0000287">
    <property type="term" value="F:magnesium ion binding"/>
    <property type="evidence" value="ECO:0007669"/>
    <property type="project" value="InterPro"/>
</dbReference>
<evidence type="ECO:0000256" key="9">
    <source>
        <dbReference type="HAMAP-Rule" id="MF_01454"/>
    </source>
</evidence>
<comment type="function">
    <text evidence="9">An essential GTPase which binds GTP, GDP and possibly (p)ppGpp with moderate affinity, with high nucleotide exchange rates and a fairly low GTP hydrolysis rate. Plays a role in control of the cell cycle, stress response, ribosome biogenesis and in those bacteria that undergo differentiation, in morphogenesis control.</text>
</comment>
<keyword evidence="3 9" id="KW-0963">Cytoplasm</keyword>
<dbReference type="NCBIfam" id="NF008956">
    <property type="entry name" value="PRK12299.1"/>
    <property type="match status" value="1"/>
</dbReference>
<dbReference type="OrthoDB" id="9807318at2"/>
<dbReference type="GO" id="GO:0042254">
    <property type="term" value="P:ribosome biogenesis"/>
    <property type="evidence" value="ECO:0007669"/>
    <property type="project" value="UniProtKB-UniRule"/>
</dbReference>
<dbReference type="PROSITE" id="PS00905">
    <property type="entry name" value="GTP1_OBG"/>
    <property type="match status" value="1"/>
</dbReference>
<comment type="similarity">
    <text evidence="2 9">Belongs to the TRAFAC class OBG-HflX-like GTPase superfamily. OBG GTPase family.</text>
</comment>
<keyword evidence="6 9" id="KW-0378">Hydrolase</keyword>
<protein>
    <recommendedName>
        <fullName evidence="9">GTPase Obg</fullName>
        <ecNumber evidence="9">3.6.5.-</ecNumber>
    </recommendedName>
    <alternativeName>
        <fullName evidence="9">GTP-binding protein Obg</fullName>
    </alternativeName>
</protein>
<dbReference type="SUPFAM" id="SSF52540">
    <property type="entry name" value="P-loop containing nucleoside triphosphate hydrolases"/>
    <property type="match status" value="1"/>
</dbReference>
<name>A0A078KRF3_9FIRM</name>
<comment type="subunit">
    <text evidence="9">Monomer.</text>
</comment>
<dbReference type="InterPro" id="IPR031167">
    <property type="entry name" value="G_OBG"/>
</dbReference>
<comment type="cofactor">
    <cofactor evidence="1 9">
        <name>Mg(2+)</name>
        <dbReference type="ChEBI" id="CHEBI:18420"/>
    </cofactor>
</comment>
<dbReference type="PROSITE" id="PS51710">
    <property type="entry name" value="G_OBG"/>
    <property type="match status" value="1"/>
</dbReference>
<keyword evidence="5 9" id="KW-0547">Nucleotide-binding</keyword>
<dbReference type="InterPro" id="IPR015349">
    <property type="entry name" value="OCT_dom"/>
</dbReference>
<dbReference type="EC" id="3.6.5.-" evidence="9"/>
<dbReference type="PROSITE" id="PS51883">
    <property type="entry name" value="OBG"/>
    <property type="match status" value="1"/>
</dbReference>
<evidence type="ECO:0000256" key="6">
    <source>
        <dbReference type="ARBA" id="ARBA00022801"/>
    </source>
</evidence>
<dbReference type="PRINTS" id="PR00326">
    <property type="entry name" value="GTP1OBG"/>
</dbReference>
<keyword evidence="7 9" id="KW-0460">Magnesium</keyword>
<dbReference type="GO" id="GO:0005525">
    <property type="term" value="F:GTP binding"/>
    <property type="evidence" value="ECO:0007669"/>
    <property type="project" value="UniProtKB-UniRule"/>
</dbReference>
<feature type="binding site" evidence="9">
    <location>
        <position position="171"/>
    </location>
    <ligand>
        <name>Mg(2+)</name>
        <dbReference type="ChEBI" id="CHEBI:18420"/>
    </ligand>
</feature>
<evidence type="ECO:0000256" key="5">
    <source>
        <dbReference type="ARBA" id="ARBA00022741"/>
    </source>
</evidence>
<evidence type="ECO:0000259" key="11">
    <source>
        <dbReference type="PROSITE" id="PS51881"/>
    </source>
</evidence>
<dbReference type="NCBIfam" id="TIGR02729">
    <property type="entry name" value="Obg_CgtA"/>
    <property type="match status" value="1"/>
</dbReference>
<dbReference type="InterPro" id="IPR006074">
    <property type="entry name" value="GTP1-OBG_CS"/>
</dbReference>
<dbReference type="NCBIfam" id="NF008954">
    <property type="entry name" value="PRK12296.1"/>
    <property type="match status" value="1"/>
</dbReference>
<evidence type="ECO:0000256" key="3">
    <source>
        <dbReference type="ARBA" id="ARBA00022490"/>
    </source>
</evidence>
<dbReference type="NCBIfam" id="TIGR03595">
    <property type="entry name" value="Obg_CgtA_exten"/>
    <property type="match status" value="1"/>
</dbReference>
<dbReference type="InterPro" id="IPR027417">
    <property type="entry name" value="P-loop_NTPase"/>
</dbReference>
<dbReference type="InterPro" id="IPR036726">
    <property type="entry name" value="GTP1_OBG_dom_sf"/>
</dbReference>
<keyword evidence="8 9" id="KW-0342">GTP-binding</keyword>
<feature type="binding site" evidence="9">
    <location>
        <begin position="281"/>
        <end position="284"/>
    </location>
    <ligand>
        <name>GTP</name>
        <dbReference type="ChEBI" id="CHEBI:37565"/>
    </ligand>
</feature>
<evidence type="ECO:0000259" key="10">
    <source>
        <dbReference type="PROSITE" id="PS51710"/>
    </source>
</evidence>
<dbReference type="NCBIfam" id="NF008955">
    <property type="entry name" value="PRK12297.1"/>
    <property type="match status" value="1"/>
</dbReference>
<dbReference type="InterPro" id="IPR045086">
    <property type="entry name" value="OBG_GTPase"/>
</dbReference>
<feature type="domain" description="OBG-type G" evidence="10">
    <location>
        <begin position="158"/>
        <end position="328"/>
    </location>
</feature>
<dbReference type="CDD" id="cd01898">
    <property type="entry name" value="Obg"/>
    <property type="match status" value="1"/>
</dbReference>
<dbReference type="EMBL" id="LM995447">
    <property type="protein sequence ID" value="CDZ23735.1"/>
    <property type="molecule type" value="Genomic_DNA"/>
</dbReference>
<comment type="subcellular location">
    <subcellularLocation>
        <location evidence="9">Cytoplasm</location>
    </subcellularLocation>
</comment>
<evidence type="ECO:0000256" key="2">
    <source>
        <dbReference type="ARBA" id="ARBA00007699"/>
    </source>
</evidence>
<evidence type="ECO:0000256" key="7">
    <source>
        <dbReference type="ARBA" id="ARBA00022842"/>
    </source>
</evidence>
<dbReference type="STRING" id="29343.CCDG5_0604"/>
<feature type="binding site" evidence="9">
    <location>
        <begin position="164"/>
        <end position="171"/>
    </location>
    <ligand>
        <name>GTP</name>
        <dbReference type="ChEBI" id="CHEBI:37565"/>
    </ligand>
</feature>
<evidence type="ECO:0000256" key="4">
    <source>
        <dbReference type="ARBA" id="ARBA00022723"/>
    </source>
</evidence>
<organism evidence="13 14">
    <name type="scientific">[Clostridium] cellulosi</name>
    <dbReference type="NCBI Taxonomy" id="29343"/>
    <lineage>
        <taxon>Bacteria</taxon>
        <taxon>Bacillati</taxon>
        <taxon>Bacillota</taxon>
        <taxon>Clostridia</taxon>
        <taxon>Eubacteriales</taxon>
        <taxon>Oscillospiraceae</taxon>
        <taxon>Oscillospiraceae incertae sedis</taxon>
    </lineage>
</organism>
<feature type="domain" description="OCT" evidence="11">
    <location>
        <begin position="346"/>
        <end position="423"/>
    </location>
</feature>
<dbReference type="InterPro" id="IPR014100">
    <property type="entry name" value="GTP-bd_Obg/CgtA"/>
</dbReference>
<dbReference type="InterPro" id="IPR036346">
    <property type="entry name" value="GTP-bd_prot_GTP1/OBG_C_sf"/>
</dbReference>
<dbReference type="SUPFAM" id="SSF82051">
    <property type="entry name" value="Obg GTP-binding protein N-terminal domain"/>
    <property type="match status" value="1"/>
</dbReference>
<dbReference type="Gene3D" id="3.40.50.300">
    <property type="entry name" value="P-loop containing nucleotide triphosphate hydrolases"/>
    <property type="match status" value="1"/>
</dbReference>
<dbReference type="HOGENOM" id="CLU_011747_2_1_9"/>
<keyword evidence="14" id="KW-1185">Reference proteome</keyword>
<reference evidence="14" key="1">
    <citation type="submission" date="2014-07" db="EMBL/GenBank/DDBJ databases">
        <authorList>
            <person name="Wibberg D."/>
        </authorList>
    </citation>
    <scope>NUCLEOTIDE SEQUENCE [LARGE SCALE GENOMIC DNA]</scope>
    <source>
        <strain evidence="14">DG5</strain>
    </source>
</reference>
<dbReference type="GO" id="GO:0005737">
    <property type="term" value="C:cytoplasm"/>
    <property type="evidence" value="ECO:0007669"/>
    <property type="project" value="UniProtKB-SubCell"/>
</dbReference>
<sequence length="423" mass="46287">MFVDIAKIYLKAGNGGNGCVSFHREKYVAAGGPDGGDGGNGGDIVFEVNDNLSTLADFRYKRKYVAPNGENGKPNRSYGKSGKNLVIKVPRGTIIRDAETGAILADMSSGEPFVAAKGGRGGWGNMHFATPTRQVPNFAKAGKPGDELEVILELKLLADVGLVGFPNVGKSTLLSVVSEATPKIGNYHFTTLSPALGVVRLSEGESFVMADIPGLIEGASEGAGLGHEFLRHIDRCRLLIHVVDVSGSEARDPIEDYETICKELVAYDPQLVKRPQIVAGNKADIATEEQIERFRRYIEGKGLKFFPISAASHKGVDDLINEVRKMLSKLPPIKTYEPEVTPESLEKHTDGHEINIEVRNGVYYVTGEWLKEVINSVNFQDYDSLHYFEKVLKNSGVYTKLEEAGIQEGDTVNIYDMEFDYVK</sequence>
<feature type="binding site" evidence="9">
    <location>
        <begin position="189"/>
        <end position="193"/>
    </location>
    <ligand>
        <name>GTP</name>
        <dbReference type="ChEBI" id="CHEBI:37565"/>
    </ligand>
</feature>